<sequence length="446" mass="51945">MASFPYLEGLVVAANFMSLFHRMMLYFERETSIDFDFAADLQNLWVQFIDRTNDRKLFISELDGLPPSVMSYNCCQFLQQVQENDFIKLLELRKMIAETYREVHKKLDFVSYSVTPPTDIGDDVRRAQKHMLEKPIHHNINQITKVDPPVGLFVNHIRSLFESDFVPLDPRLRSKKSAMDKSFSRGSIVEADNVKILQSCNGLLLCGGSGMPVFYYVYNPSTNQYKKIPYADCSLDNSPYYSSAGLRIAFDPTKSPHYKLVDAGRTFCDIDIQIYSSETGKWSLCRDRFNYFSFDHFDSAIYWNDGLHWLETENRQLMHYCLNIEDPDHPNITTIPIPQRGMTFLNVHTDDFMTPLPEGWSIRFNVWSIVLREREQDSFLVIKLSRKVVQYNLISKTLHEIYDCGSNQLDDNHDDDDDANYDDDELLQQFQAEHNVYEFIPSFASV</sequence>
<dbReference type="PANTHER" id="PTHR35546">
    <property type="entry name" value="F-BOX PROTEIN INTERACTION DOMAIN PROTEIN-RELATED"/>
    <property type="match status" value="1"/>
</dbReference>
<dbReference type="Proteomes" id="UP001151760">
    <property type="component" value="Unassembled WGS sequence"/>
</dbReference>
<feature type="domain" description="F-box protein At3g26010-like beta-propeller" evidence="1">
    <location>
        <begin position="193"/>
        <end position="321"/>
    </location>
</feature>
<reference evidence="2" key="2">
    <citation type="submission" date="2022-01" db="EMBL/GenBank/DDBJ databases">
        <authorList>
            <person name="Yamashiro T."/>
            <person name="Shiraishi A."/>
            <person name="Satake H."/>
            <person name="Nakayama K."/>
        </authorList>
    </citation>
    <scope>NUCLEOTIDE SEQUENCE</scope>
</reference>
<protein>
    <recommendedName>
        <fullName evidence="1">F-box protein At3g26010-like beta-propeller domain-containing protein</fullName>
    </recommendedName>
</protein>
<reference evidence="2" key="1">
    <citation type="journal article" date="2022" name="Int. J. Mol. Sci.">
        <title>Draft Genome of Tanacetum Coccineum: Genomic Comparison of Closely Related Tanacetum-Family Plants.</title>
        <authorList>
            <person name="Yamashiro T."/>
            <person name="Shiraishi A."/>
            <person name="Nakayama K."/>
            <person name="Satake H."/>
        </authorList>
    </citation>
    <scope>NUCLEOTIDE SEQUENCE</scope>
</reference>
<name>A0ABQ5G3D8_9ASTR</name>
<keyword evidence="3" id="KW-1185">Reference proteome</keyword>
<dbReference type="EMBL" id="BQNB010018049">
    <property type="protein sequence ID" value="GJT70134.1"/>
    <property type="molecule type" value="Genomic_DNA"/>
</dbReference>
<organism evidence="2 3">
    <name type="scientific">Tanacetum coccineum</name>
    <dbReference type="NCBI Taxonomy" id="301880"/>
    <lineage>
        <taxon>Eukaryota</taxon>
        <taxon>Viridiplantae</taxon>
        <taxon>Streptophyta</taxon>
        <taxon>Embryophyta</taxon>
        <taxon>Tracheophyta</taxon>
        <taxon>Spermatophyta</taxon>
        <taxon>Magnoliopsida</taxon>
        <taxon>eudicotyledons</taxon>
        <taxon>Gunneridae</taxon>
        <taxon>Pentapetalae</taxon>
        <taxon>asterids</taxon>
        <taxon>campanulids</taxon>
        <taxon>Asterales</taxon>
        <taxon>Asteraceae</taxon>
        <taxon>Asteroideae</taxon>
        <taxon>Anthemideae</taxon>
        <taxon>Anthemidinae</taxon>
        <taxon>Tanacetum</taxon>
    </lineage>
</organism>
<gene>
    <name evidence="2" type="ORF">Tco_1029420</name>
</gene>
<evidence type="ECO:0000259" key="1">
    <source>
        <dbReference type="Pfam" id="PF24750"/>
    </source>
</evidence>
<dbReference type="InterPro" id="IPR056592">
    <property type="entry name" value="Beta-prop_At3g26010-like"/>
</dbReference>
<dbReference type="PANTHER" id="PTHR35546:SF115">
    <property type="entry name" value="F-BOX DOMAIN-CONTAINING PROTEIN"/>
    <property type="match status" value="1"/>
</dbReference>
<dbReference type="Pfam" id="PF24750">
    <property type="entry name" value="b-prop_At3g26010-like"/>
    <property type="match status" value="1"/>
</dbReference>
<proteinExistence type="predicted"/>
<evidence type="ECO:0000313" key="2">
    <source>
        <dbReference type="EMBL" id="GJT70134.1"/>
    </source>
</evidence>
<accession>A0ABQ5G3D8</accession>
<dbReference type="InterPro" id="IPR055290">
    <property type="entry name" value="At3g26010-like"/>
</dbReference>
<comment type="caution">
    <text evidence="2">The sequence shown here is derived from an EMBL/GenBank/DDBJ whole genome shotgun (WGS) entry which is preliminary data.</text>
</comment>
<evidence type="ECO:0000313" key="3">
    <source>
        <dbReference type="Proteomes" id="UP001151760"/>
    </source>
</evidence>